<comment type="subcellular location">
    <subcellularLocation>
        <location evidence="1 9">Cell membrane</location>
        <topology evidence="1 9">Multi-pass membrane protein</topology>
    </subcellularLocation>
</comment>
<dbReference type="EMBL" id="VCQV01000076">
    <property type="protein sequence ID" value="TWP32376.1"/>
    <property type="molecule type" value="Genomic_DNA"/>
</dbReference>
<dbReference type="OrthoDB" id="9814902at2"/>
<dbReference type="RefSeq" id="WP_146321355.1">
    <property type="nucleotide sequence ID" value="NZ_VCQV01000076.1"/>
</dbReference>
<keyword evidence="4" id="KW-1003">Cell membrane</keyword>
<keyword evidence="3 9" id="KW-0813">Transport</keyword>
<dbReference type="Gene3D" id="1.10.3720.10">
    <property type="entry name" value="MetI-like"/>
    <property type="match status" value="1"/>
</dbReference>
<evidence type="ECO:0000256" key="7">
    <source>
        <dbReference type="ARBA" id="ARBA00022989"/>
    </source>
</evidence>
<keyword evidence="7 9" id="KW-1133">Transmembrane helix</keyword>
<feature type="transmembrane region" description="Helical" evidence="9">
    <location>
        <begin position="43"/>
        <end position="67"/>
    </location>
</feature>
<evidence type="ECO:0000256" key="2">
    <source>
        <dbReference type="ARBA" id="ARBA00010072"/>
    </source>
</evidence>
<dbReference type="InterPro" id="IPR043429">
    <property type="entry name" value="ArtM/GltK/GlnP/TcyL/YhdX-like"/>
</dbReference>
<dbReference type="GO" id="GO:0043190">
    <property type="term" value="C:ATP-binding cassette (ABC) transporter complex"/>
    <property type="evidence" value="ECO:0007669"/>
    <property type="project" value="InterPro"/>
</dbReference>
<evidence type="ECO:0000256" key="5">
    <source>
        <dbReference type="ARBA" id="ARBA00022692"/>
    </source>
</evidence>
<dbReference type="Pfam" id="PF00528">
    <property type="entry name" value="BPD_transp_1"/>
    <property type="match status" value="1"/>
</dbReference>
<keyword evidence="12" id="KW-1185">Reference proteome</keyword>
<sequence length="210" mass="22609">MGTWRQLLDGLTVSVELTVTTLAVGIPLGLLLAVAVGSKSRPIRWFCIAFAEIGRGLPWLVLLQIFYFGLPEFHITLGAMLAATVGTGWGAGAFMSEIIRAGLDAVPEGQREAAAASGLAYRDILRYVVIPQGIRIALPPLIGFAIMVFQGTSLAFTIAVPELLSHAYGIGATTFRYLNVLIMAGILYAVIIVPCALMVGRYERQLRNFV</sequence>
<feature type="transmembrane region" description="Helical" evidence="9">
    <location>
        <begin position="17"/>
        <end position="36"/>
    </location>
</feature>
<proteinExistence type="inferred from homology"/>
<dbReference type="PANTHER" id="PTHR30614">
    <property type="entry name" value="MEMBRANE COMPONENT OF AMINO ACID ABC TRANSPORTER"/>
    <property type="match status" value="1"/>
</dbReference>
<evidence type="ECO:0000256" key="1">
    <source>
        <dbReference type="ARBA" id="ARBA00004651"/>
    </source>
</evidence>
<gene>
    <name evidence="11" type="ORF">FGL98_24270</name>
</gene>
<evidence type="ECO:0000256" key="8">
    <source>
        <dbReference type="ARBA" id="ARBA00023136"/>
    </source>
</evidence>
<evidence type="ECO:0000256" key="9">
    <source>
        <dbReference type="RuleBase" id="RU363032"/>
    </source>
</evidence>
<reference evidence="11 12" key="2">
    <citation type="submission" date="2019-08" db="EMBL/GenBank/DDBJ databases">
        <title>Jejuicoccus antrihumi gen. nov., sp. nov., a new member of the family Dermacoccaceae isolated from a cave.</title>
        <authorList>
            <person name="Schumann P."/>
            <person name="Kim I.S."/>
        </authorList>
    </citation>
    <scope>NUCLEOTIDE SEQUENCE [LARGE SCALE GENOMIC DNA]</scope>
    <source>
        <strain evidence="11 12">C5-26</strain>
    </source>
</reference>
<dbReference type="InterPro" id="IPR000515">
    <property type="entry name" value="MetI-like"/>
</dbReference>
<dbReference type="PANTHER" id="PTHR30614:SF20">
    <property type="entry name" value="GLUTAMINE TRANSPORT SYSTEM PERMEASE PROTEIN GLNP"/>
    <property type="match status" value="1"/>
</dbReference>
<dbReference type="GO" id="GO:0006865">
    <property type="term" value="P:amino acid transport"/>
    <property type="evidence" value="ECO:0007669"/>
    <property type="project" value="UniProtKB-KW"/>
</dbReference>
<evidence type="ECO:0000256" key="4">
    <source>
        <dbReference type="ARBA" id="ARBA00022475"/>
    </source>
</evidence>
<protein>
    <submittedName>
        <fullName evidence="11">Amino acid ABC transporter permease</fullName>
    </submittedName>
</protein>
<evidence type="ECO:0000313" key="12">
    <source>
        <dbReference type="Proteomes" id="UP000320244"/>
    </source>
</evidence>
<dbReference type="SUPFAM" id="SSF161098">
    <property type="entry name" value="MetI-like"/>
    <property type="match status" value="1"/>
</dbReference>
<feature type="domain" description="ABC transmembrane type-1" evidence="10">
    <location>
        <begin position="11"/>
        <end position="199"/>
    </location>
</feature>
<keyword evidence="6" id="KW-0029">Amino-acid transport</keyword>
<feature type="transmembrane region" description="Helical" evidence="9">
    <location>
        <begin position="73"/>
        <end position="94"/>
    </location>
</feature>
<dbReference type="CDD" id="cd06261">
    <property type="entry name" value="TM_PBP2"/>
    <property type="match status" value="1"/>
</dbReference>
<dbReference type="InterPro" id="IPR035906">
    <property type="entry name" value="MetI-like_sf"/>
</dbReference>
<evidence type="ECO:0000256" key="3">
    <source>
        <dbReference type="ARBA" id="ARBA00022448"/>
    </source>
</evidence>
<evidence type="ECO:0000259" key="10">
    <source>
        <dbReference type="PROSITE" id="PS50928"/>
    </source>
</evidence>
<feature type="transmembrane region" description="Helical" evidence="9">
    <location>
        <begin position="136"/>
        <end position="160"/>
    </location>
</feature>
<reference evidence="11 12" key="1">
    <citation type="submission" date="2019-05" db="EMBL/GenBank/DDBJ databases">
        <authorList>
            <person name="Lee S.D."/>
        </authorList>
    </citation>
    <scope>NUCLEOTIDE SEQUENCE [LARGE SCALE GENOMIC DNA]</scope>
    <source>
        <strain evidence="11 12">C5-26</strain>
    </source>
</reference>
<organism evidence="11 12">
    <name type="scientific">Leekyejoonella antrihumi</name>
    <dbReference type="NCBI Taxonomy" id="1660198"/>
    <lineage>
        <taxon>Bacteria</taxon>
        <taxon>Bacillati</taxon>
        <taxon>Actinomycetota</taxon>
        <taxon>Actinomycetes</taxon>
        <taxon>Micrococcales</taxon>
        <taxon>Dermacoccaceae</taxon>
        <taxon>Leekyejoonella</taxon>
    </lineage>
</organism>
<dbReference type="InterPro" id="IPR010065">
    <property type="entry name" value="AA_ABC_transptr_permease_3TM"/>
</dbReference>
<dbReference type="AlphaFoldDB" id="A0A563DQC1"/>
<comment type="similarity">
    <text evidence="2">Belongs to the binding-protein-dependent transport system permease family. HisMQ subfamily.</text>
</comment>
<evidence type="ECO:0000313" key="11">
    <source>
        <dbReference type="EMBL" id="TWP32376.1"/>
    </source>
</evidence>
<dbReference type="GO" id="GO:0022857">
    <property type="term" value="F:transmembrane transporter activity"/>
    <property type="evidence" value="ECO:0007669"/>
    <property type="project" value="InterPro"/>
</dbReference>
<keyword evidence="5 9" id="KW-0812">Transmembrane</keyword>
<dbReference type="NCBIfam" id="TIGR01726">
    <property type="entry name" value="HEQRo_perm_3TM"/>
    <property type="match status" value="1"/>
</dbReference>
<dbReference type="Proteomes" id="UP000320244">
    <property type="component" value="Unassembled WGS sequence"/>
</dbReference>
<feature type="transmembrane region" description="Helical" evidence="9">
    <location>
        <begin position="180"/>
        <end position="199"/>
    </location>
</feature>
<comment type="caution">
    <text evidence="11">The sequence shown here is derived from an EMBL/GenBank/DDBJ whole genome shotgun (WGS) entry which is preliminary data.</text>
</comment>
<dbReference type="PROSITE" id="PS50928">
    <property type="entry name" value="ABC_TM1"/>
    <property type="match status" value="1"/>
</dbReference>
<keyword evidence="8 9" id="KW-0472">Membrane</keyword>
<name>A0A563DQC1_9MICO</name>
<accession>A0A563DQC1</accession>
<evidence type="ECO:0000256" key="6">
    <source>
        <dbReference type="ARBA" id="ARBA00022970"/>
    </source>
</evidence>